<feature type="compositionally biased region" description="Polar residues" evidence="1">
    <location>
        <begin position="361"/>
        <end position="382"/>
    </location>
</feature>
<keyword evidence="4" id="KW-1185">Reference proteome</keyword>
<evidence type="ECO:0000259" key="2">
    <source>
        <dbReference type="Pfam" id="PF11223"/>
    </source>
</evidence>
<feature type="region of interest" description="Disordered" evidence="1">
    <location>
        <begin position="399"/>
        <end position="464"/>
    </location>
</feature>
<name>A0A317SEB0_9PEZI</name>
<feature type="region of interest" description="Disordered" evidence="1">
    <location>
        <begin position="123"/>
        <end position="144"/>
    </location>
</feature>
<dbReference type="STRING" id="42249.A0A317SEB0"/>
<accession>A0A317SEB0</accession>
<feature type="compositionally biased region" description="Low complexity" evidence="1">
    <location>
        <begin position="494"/>
        <end position="503"/>
    </location>
</feature>
<feature type="compositionally biased region" description="Polar residues" evidence="1">
    <location>
        <begin position="202"/>
        <end position="214"/>
    </location>
</feature>
<feature type="compositionally biased region" description="Low complexity" evidence="1">
    <location>
        <begin position="804"/>
        <end position="815"/>
    </location>
</feature>
<feature type="region of interest" description="Disordered" evidence="1">
    <location>
        <begin position="242"/>
        <end position="290"/>
    </location>
</feature>
<comment type="caution">
    <text evidence="3">The sequence shown here is derived from an EMBL/GenBank/DDBJ whole genome shotgun (WGS) entry which is preliminary data.</text>
</comment>
<protein>
    <recommendedName>
        <fullName evidence="2">DUF3020 domain-containing protein</fullName>
    </recommendedName>
</protein>
<feature type="compositionally biased region" description="Polar residues" evidence="1">
    <location>
        <begin position="543"/>
        <end position="562"/>
    </location>
</feature>
<feature type="region of interest" description="Disordered" evidence="1">
    <location>
        <begin position="779"/>
        <end position="845"/>
    </location>
</feature>
<proteinExistence type="predicted"/>
<feature type="compositionally biased region" description="Polar residues" evidence="1">
    <location>
        <begin position="410"/>
        <end position="422"/>
    </location>
</feature>
<dbReference type="EMBL" id="PYWC01000120">
    <property type="protein sequence ID" value="PWW72067.1"/>
    <property type="molecule type" value="Genomic_DNA"/>
</dbReference>
<reference evidence="3 4" key="1">
    <citation type="submission" date="2018-03" db="EMBL/GenBank/DDBJ databases">
        <title>Genomes of Pezizomycetes fungi and the evolution of truffles.</title>
        <authorList>
            <person name="Murat C."/>
            <person name="Payen T."/>
            <person name="Noel B."/>
            <person name="Kuo A."/>
            <person name="Martin F.M."/>
        </authorList>
    </citation>
    <scope>NUCLEOTIDE SEQUENCE [LARGE SCALE GENOMIC DNA]</scope>
    <source>
        <strain evidence="3">091103-1</strain>
    </source>
</reference>
<feature type="compositionally biased region" description="Pro residues" evidence="1">
    <location>
        <begin position="794"/>
        <end position="803"/>
    </location>
</feature>
<feature type="compositionally biased region" description="Polar residues" evidence="1">
    <location>
        <begin position="337"/>
        <end position="347"/>
    </location>
</feature>
<feature type="compositionally biased region" description="Polar residues" evidence="1">
    <location>
        <begin position="732"/>
        <end position="749"/>
    </location>
</feature>
<feature type="compositionally biased region" description="Polar residues" evidence="1">
    <location>
        <begin position="123"/>
        <end position="138"/>
    </location>
</feature>
<feature type="compositionally biased region" description="Basic and acidic residues" evidence="1">
    <location>
        <begin position="278"/>
        <end position="290"/>
    </location>
</feature>
<dbReference type="Proteomes" id="UP000246991">
    <property type="component" value="Unassembled WGS sequence"/>
</dbReference>
<feature type="compositionally biased region" description="Basic and acidic residues" evidence="1">
    <location>
        <begin position="192"/>
        <end position="201"/>
    </location>
</feature>
<dbReference type="OrthoDB" id="5361604at2759"/>
<dbReference type="AlphaFoldDB" id="A0A317SEB0"/>
<feature type="region of interest" description="Disordered" evidence="1">
    <location>
        <begin position="622"/>
        <end position="749"/>
    </location>
</feature>
<sequence length="845" mass="91564">MDVDLRLIEALRGHHGHHLQNPAPTQAESNKFSEFASAVSELTNLLRSNVQVLPQGSENSSNPDGHLSQSHSDEAQTSQLAATLHLGLSDRALLQSLRLGQEGLQELFGCGPSAAISIQEGLQNKDGTQNNPRLQGSECSGIGRNSHDEELAEMQRAMVELSQPATRANSPPPSIHGPGSFSEHSGTSPAGRPDDLAREDSQSMSPEPYRSNSRVLELSPTMDVQTPQWLARNCMGRARNLVGSSSKVQQDGPFEDPAKAAERERVRGENRVRKKRWRESNQDRNKDNDLRCRVTKRGNKIWGPEDSEEKRLWMKHEFFRRRAKREAKERARATDETGLSTGAGSSSVFQAYNSSPVPSMSATNTNPIFGNFQTPPSDSQADQARVALQDLVSLLHSPSTAQDLEATKPQGVQTASCGNDRSQPGGALRSQLMEPHQPVEIQNTAPGASGDRNDGSPSGLEEVVWPAPDEASLAYYNSSQIKDIVAALRVKFNAPPGALAGGEPPKPPESPISRWPGPGRDEDRPFETAQVKNEPSEVPPETPQSTERAESQIQAQQTENAALAAQQQGIESAIEKLSDADIDALFPTNADGEPDLDDEALERLVAESGLGMDELLSRTMDPETPAISVPSQPSVTQSEHRNIGDLVGDDSEESMSLEQINALLGDLTESMDPDESADTSPPHSTNLVSHDQAADSTVSTIATLTSNWRNRQYPSTPSADTISRGTKRCSPDDSSSPPKRTRKTPLQNPIAVTQQIQAILQSSDHSQSVSRHQVNSSYAARFGNSENMNKRLMKPPPYRPTSKPPSIGTTTSPGTAVVSHAKSNEHEKKIKSMGFPPLMAGMKPK</sequence>
<feature type="region of interest" description="Disordered" evidence="1">
    <location>
        <begin position="54"/>
        <end position="76"/>
    </location>
</feature>
<evidence type="ECO:0000313" key="3">
    <source>
        <dbReference type="EMBL" id="PWW72067.1"/>
    </source>
</evidence>
<gene>
    <name evidence="3" type="ORF">C7212DRAFT_366786</name>
</gene>
<feature type="region of interest" description="Disordered" evidence="1">
    <location>
        <begin position="361"/>
        <end position="385"/>
    </location>
</feature>
<evidence type="ECO:0000313" key="4">
    <source>
        <dbReference type="Proteomes" id="UP000246991"/>
    </source>
</evidence>
<evidence type="ECO:0000256" key="1">
    <source>
        <dbReference type="SAM" id="MobiDB-lite"/>
    </source>
</evidence>
<organism evidence="3 4">
    <name type="scientific">Tuber magnatum</name>
    <name type="common">white Piedmont truffle</name>
    <dbReference type="NCBI Taxonomy" id="42249"/>
    <lineage>
        <taxon>Eukaryota</taxon>
        <taxon>Fungi</taxon>
        <taxon>Dikarya</taxon>
        <taxon>Ascomycota</taxon>
        <taxon>Pezizomycotina</taxon>
        <taxon>Pezizomycetes</taxon>
        <taxon>Pezizales</taxon>
        <taxon>Tuberaceae</taxon>
        <taxon>Tuber</taxon>
    </lineage>
</organism>
<feature type="compositionally biased region" description="Polar residues" evidence="1">
    <location>
        <begin position="678"/>
        <end position="724"/>
    </location>
</feature>
<feature type="domain" description="DUF3020" evidence="2">
    <location>
        <begin position="270"/>
        <end position="318"/>
    </location>
</feature>
<dbReference type="InterPro" id="IPR021386">
    <property type="entry name" value="SPP41_DUF3020"/>
</dbReference>
<feature type="compositionally biased region" description="Basic and acidic residues" evidence="1">
    <location>
        <begin position="326"/>
        <end position="335"/>
    </location>
</feature>
<feature type="region of interest" description="Disordered" evidence="1">
    <location>
        <begin position="494"/>
        <end position="562"/>
    </location>
</feature>
<dbReference type="Pfam" id="PF11223">
    <property type="entry name" value="DUF3020"/>
    <property type="match status" value="1"/>
</dbReference>
<feature type="region of interest" description="Disordered" evidence="1">
    <location>
        <begin position="163"/>
        <end position="220"/>
    </location>
</feature>
<feature type="compositionally biased region" description="Basic and acidic residues" evidence="1">
    <location>
        <begin position="256"/>
        <end position="271"/>
    </location>
</feature>
<feature type="region of interest" description="Disordered" evidence="1">
    <location>
        <begin position="324"/>
        <end position="347"/>
    </location>
</feature>